<evidence type="ECO:0000259" key="3">
    <source>
        <dbReference type="Pfam" id="PF13439"/>
    </source>
</evidence>
<dbReference type="GO" id="GO:0016757">
    <property type="term" value="F:glycosyltransferase activity"/>
    <property type="evidence" value="ECO:0007669"/>
    <property type="project" value="InterPro"/>
</dbReference>
<evidence type="ECO:0000313" key="5">
    <source>
        <dbReference type="Proteomes" id="UP001205843"/>
    </source>
</evidence>
<dbReference type="EMBL" id="JALJXV010000001">
    <property type="protein sequence ID" value="MCP1673474.1"/>
    <property type="molecule type" value="Genomic_DNA"/>
</dbReference>
<feature type="domain" description="Glycosyltransferase subfamily 4-like N-terminal" evidence="3">
    <location>
        <begin position="28"/>
        <end position="160"/>
    </location>
</feature>
<evidence type="ECO:0000256" key="1">
    <source>
        <dbReference type="ARBA" id="ARBA00022679"/>
    </source>
</evidence>
<keyword evidence="1" id="KW-0808">Transferase</keyword>
<protein>
    <submittedName>
        <fullName evidence="4">Glycosyltransferase involved in cell wall biosynthesis</fullName>
    </submittedName>
</protein>
<dbReference type="Gene3D" id="3.40.50.2000">
    <property type="entry name" value="Glycogen Phosphorylase B"/>
    <property type="match status" value="2"/>
</dbReference>
<sequence length="354" mass="37490">MTRTALQWHLLIPGPLDQRTGGYVYDAQLVRGCRALGHQVAVHSLQGRFPEPDEAASRDMAAALAALPDDALVVIDGLALGGLPAVVATEAQRLRLIALVHHPLCDETGLSEPARQALFERERAALAVCRGVVVTSGFTARRLTDFDVAARRIHVVPPGVTAAPQGPQRDDSSAGALLCVATITPRKGQDLLVQALAGLRDLPWQCRLVGSVERDPAYAAQVRSAIAGNALGERIELVGEIDPGALRALYRDAGLFVLPSHYEGFGMVFIEAINHGLPVVGTTGGALPDTIPADAGLLVPPGDATALGHALRDWLTDEALRSRLRGAARRRSRELPTWDDTVASFAEALGELAA</sequence>
<evidence type="ECO:0000313" key="4">
    <source>
        <dbReference type="EMBL" id="MCP1673474.1"/>
    </source>
</evidence>
<reference evidence="4" key="1">
    <citation type="submission" date="2022-03" db="EMBL/GenBank/DDBJ databases">
        <title>Genomic Encyclopedia of Type Strains, Phase III (KMG-III): the genomes of soil and plant-associated and newly described type strains.</title>
        <authorList>
            <person name="Whitman W."/>
        </authorList>
    </citation>
    <scope>NUCLEOTIDE SEQUENCE</scope>
    <source>
        <strain evidence="4">ANL 6-2</strain>
    </source>
</reference>
<dbReference type="InterPro" id="IPR001296">
    <property type="entry name" value="Glyco_trans_1"/>
</dbReference>
<dbReference type="Pfam" id="PF00534">
    <property type="entry name" value="Glycos_transf_1"/>
    <property type="match status" value="1"/>
</dbReference>
<keyword evidence="5" id="KW-1185">Reference proteome</keyword>
<evidence type="ECO:0000259" key="2">
    <source>
        <dbReference type="Pfam" id="PF00534"/>
    </source>
</evidence>
<dbReference type="PANTHER" id="PTHR46401">
    <property type="entry name" value="GLYCOSYLTRANSFERASE WBBK-RELATED"/>
    <property type="match status" value="1"/>
</dbReference>
<proteinExistence type="predicted"/>
<dbReference type="Proteomes" id="UP001205843">
    <property type="component" value="Unassembled WGS sequence"/>
</dbReference>
<accession>A0AAE3KAF6</accession>
<dbReference type="CDD" id="cd03801">
    <property type="entry name" value="GT4_PimA-like"/>
    <property type="match status" value="1"/>
</dbReference>
<organism evidence="4 5">
    <name type="scientific">Natronocella acetinitrilica</name>
    <dbReference type="NCBI Taxonomy" id="414046"/>
    <lineage>
        <taxon>Bacteria</taxon>
        <taxon>Pseudomonadati</taxon>
        <taxon>Pseudomonadota</taxon>
        <taxon>Gammaproteobacteria</taxon>
        <taxon>Chromatiales</taxon>
        <taxon>Ectothiorhodospiraceae</taxon>
        <taxon>Natronocella</taxon>
    </lineage>
</organism>
<dbReference type="AlphaFoldDB" id="A0AAE3KAF6"/>
<gene>
    <name evidence="4" type="ORF">J2T57_000566</name>
</gene>
<feature type="domain" description="Glycosyl transferase family 1" evidence="2">
    <location>
        <begin position="177"/>
        <end position="330"/>
    </location>
</feature>
<name>A0AAE3KAF6_9GAMM</name>
<dbReference type="RefSeq" id="WP_253473878.1">
    <property type="nucleotide sequence ID" value="NZ_JALJXV010000001.1"/>
</dbReference>
<dbReference type="PANTHER" id="PTHR46401:SF2">
    <property type="entry name" value="GLYCOSYLTRANSFERASE WBBK-RELATED"/>
    <property type="match status" value="1"/>
</dbReference>
<comment type="caution">
    <text evidence="4">The sequence shown here is derived from an EMBL/GenBank/DDBJ whole genome shotgun (WGS) entry which is preliminary data.</text>
</comment>
<dbReference type="SUPFAM" id="SSF53756">
    <property type="entry name" value="UDP-Glycosyltransferase/glycogen phosphorylase"/>
    <property type="match status" value="1"/>
</dbReference>
<dbReference type="GO" id="GO:0009103">
    <property type="term" value="P:lipopolysaccharide biosynthetic process"/>
    <property type="evidence" value="ECO:0007669"/>
    <property type="project" value="TreeGrafter"/>
</dbReference>
<dbReference type="Pfam" id="PF13439">
    <property type="entry name" value="Glyco_transf_4"/>
    <property type="match status" value="1"/>
</dbReference>
<dbReference type="InterPro" id="IPR028098">
    <property type="entry name" value="Glyco_trans_4-like_N"/>
</dbReference>